<feature type="signal peptide" evidence="2">
    <location>
        <begin position="1"/>
        <end position="34"/>
    </location>
</feature>
<evidence type="ECO:0000313" key="5">
    <source>
        <dbReference type="EMBL" id="QCC76318.1"/>
    </source>
</evidence>
<dbReference type="EMBL" id="CP038462">
    <property type="protein sequence ID" value="QCC76318.1"/>
    <property type="molecule type" value="Genomic_DNA"/>
</dbReference>
<dbReference type="Pfam" id="PF01471">
    <property type="entry name" value="PG_binding_1"/>
    <property type="match status" value="2"/>
</dbReference>
<dbReference type="RefSeq" id="WP_135831367.1">
    <property type="nucleotide sequence ID" value="NZ_CP038462.1"/>
</dbReference>
<dbReference type="OrthoDB" id="5171321at2"/>
<dbReference type="Gene3D" id="1.10.101.10">
    <property type="entry name" value="PGBD-like superfamily/PGBD"/>
    <property type="match status" value="2"/>
</dbReference>
<feature type="chain" id="PRO_5020757065" evidence="2">
    <location>
        <begin position="35"/>
        <end position="531"/>
    </location>
</feature>
<sequence>MPSQHPARTLVRRLGAAAGTLALSAALLTTTTPAATPATPVVAAKAAAKKTVTNPVTPGNFRGYGFDQCLAPTQAKMDAWLNHSPYLAVGIYISGDSRACRDQPNLTPTWISTQLRKGWRLLPIALGPQASCLDRFPRYDDDFKIDPTPGKDGRYGKARKQGAREAEKNAADAEALGLRHGSTLWYDLEGFTLSNTHCRESALAFVSAWVNRIHQLGYVSGMYSGASSGIKMVDDARVERPGKFKLPKFIWIARWDGKANTSTDYIREDGWRPGGRMKQYLGGHDEKYGNVTINIDTNYLDLGKGNNPGTEVRCNGIKTSFGSYPALKPGTTYKGRVQALQCALKEQGHYPWRMHGKYNKRTQAGVAAWQKANGLPTSTTFSESNWVRMHSLGARPVLKVGSASNAVRRLQRALVATGVTKEVPTGIYDGKTKAAVKSYQKRRKMTQTGIANPVVWRYLYAGCADPSWFGVSGAAPPRLGRKLSSLSRGRTLSAPRLGRSFLPKRASRRREASQRHRQPSRQPDERGPAPA</sequence>
<dbReference type="CDD" id="cd06418">
    <property type="entry name" value="GH25_BacA-like"/>
    <property type="match status" value="1"/>
</dbReference>
<accession>A0A4P7UAP1</accession>
<evidence type="ECO:0000256" key="2">
    <source>
        <dbReference type="SAM" id="SignalP"/>
    </source>
</evidence>
<feature type="compositionally biased region" description="Basic and acidic residues" evidence="1">
    <location>
        <begin position="144"/>
        <end position="155"/>
    </location>
</feature>
<dbReference type="SUPFAM" id="SSF47090">
    <property type="entry name" value="PGBD-like"/>
    <property type="match status" value="2"/>
</dbReference>
<dbReference type="InterPro" id="IPR036365">
    <property type="entry name" value="PGBD-like_sf"/>
</dbReference>
<dbReference type="AlphaFoldDB" id="A0A4P7UAP1"/>
<dbReference type="InterPro" id="IPR015020">
    <property type="entry name" value="Rv2525c-like_Glyco_Hydro-like"/>
</dbReference>
<feature type="region of interest" description="Disordered" evidence="1">
    <location>
        <begin position="144"/>
        <end position="167"/>
    </location>
</feature>
<evidence type="ECO:0000256" key="1">
    <source>
        <dbReference type="SAM" id="MobiDB-lite"/>
    </source>
</evidence>
<dbReference type="SUPFAM" id="SSF51445">
    <property type="entry name" value="(Trans)glycosidases"/>
    <property type="match status" value="1"/>
</dbReference>
<feature type="domain" description="Peptidoglycan binding-like" evidence="3">
    <location>
        <begin position="336"/>
        <end position="377"/>
    </location>
</feature>
<name>A0A4P7UAP1_9ACTN</name>
<protein>
    <submittedName>
        <fullName evidence="5">DUF1906 domain-containing protein</fullName>
    </submittedName>
</protein>
<dbReference type="Proteomes" id="UP000297025">
    <property type="component" value="Chromosome"/>
</dbReference>
<keyword evidence="2" id="KW-0732">Signal</keyword>
<evidence type="ECO:0000259" key="4">
    <source>
        <dbReference type="Pfam" id="PF08924"/>
    </source>
</evidence>
<gene>
    <name evidence="5" type="ORF">E2C04_02235</name>
</gene>
<evidence type="ECO:0000313" key="6">
    <source>
        <dbReference type="Proteomes" id="UP000297025"/>
    </source>
</evidence>
<feature type="domain" description="Peptidoglycan binding-like" evidence="3">
    <location>
        <begin position="405"/>
        <end position="457"/>
    </location>
</feature>
<dbReference type="InterPro" id="IPR036366">
    <property type="entry name" value="PGBDSf"/>
</dbReference>
<reference evidence="5 6" key="1">
    <citation type="journal article" date="2008" name="Int. J. Syst. Evol. Microbiol.">
        <title>Nocardioides daphniae sp. nov., isolated from Daphnia cucullata (Crustacea: Cladocera).</title>
        <authorList>
            <person name="Toth E.M."/>
            <person name="Keki Z."/>
            <person name="Homonnay Z.G."/>
            <person name="Borsodi A.K."/>
            <person name="Marialigeti K."/>
            <person name="Schumann P."/>
        </authorList>
    </citation>
    <scope>NUCLEOTIDE SEQUENCE [LARGE SCALE GENOMIC DNA]</scope>
    <source>
        <strain evidence="5 6">JCM 16608</strain>
    </source>
</reference>
<feature type="region of interest" description="Disordered" evidence="1">
    <location>
        <begin position="486"/>
        <end position="531"/>
    </location>
</feature>
<dbReference type="InterPro" id="IPR017853">
    <property type="entry name" value="GH"/>
</dbReference>
<dbReference type="InterPro" id="IPR002477">
    <property type="entry name" value="Peptidoglycan-bd-like"/>
</dbReference>
<dbReference type="KEGG" id="ndp:E2C04_02235"/>
<organism evidence="5 6">
    <name type="scientific">Nocardioides daphniae</name>
    <dbReference type="NCBI Taxonomy" id="402297"/>
    <lineage>
        <taxon>Bacteria</taxon>
        <taxon>Bacillati</taxon>
        <taxon>Actinomycetota</taxon>
        <taxon>Actinomycetes</taxon>
        <taxon>Propionibacteriales</taxon>
        <taxon>Nocardioidaceae</taxon>
        <taxon>Nocardioides</taxon>
    </lineage>
</organism>
<dbReference type="Gene3D" id="3.20.20.80">
    <property type="entry name" value="Glycosidases"/>
    <property type="match status" value="1"/>
</dbReference>
<proteinExistence type="predicted"/>
<dbReference type="Pfam" id="PF08924">
    <property type="entry name" value="Rv2525c_GlyHyd-like"/>
    <property type="match status" value="1"/>
</dbReference>
<feature type="domain" description="Rv2525c-like glycoside hydrolase-like" evidence="4">
    <location>
        <begin position="79"/>
        <end position="299"/>
    </location>
</feature>
<evidence type="ECO:0000259" key="3">
    <source>
        <dbReference type="Pfam" id="PF01471"/>
    </source>
</evidence>
<feature type="compositionally biased region" description="Basic and acidic residues" evidence="1">
    <location>
        <begin position="522"/>
        <end position="531"/>
    </location>
</feature>